<dbReference type="CDD" id="cd16440">
    <property type="entry name" value="beta_Kdo_transferase_KpsC_1"/>
    <property type="match status" value="1"/>
</dbReference>
<dbReference type="CDD" id="cd16439">
    <property type="entry name" value="beta_Kdo_transferase_KpsC_2"/>
    <property type="match status" value="1"/>
</dbReference>
<accession>Q0FI57</accession>
<protein>
    <submittedName>
        <fullName evidence="1">Capsular polysaccharide export protein KpsC</fullName>
    </submittedName>
</protein>
<comment type="caution">
    <text evidence="1">The sequence shown here is derived from an EMBL/GenBank/DDBJ whole genome shotgun (WGS) entry which is preliminary data.</text>
</comment>
<organism evidence="1 2">
    <name type="scientific">Salipiger bermudensis (strain DSM 26914 / JCM 13377 / KCTC 12554 / HTCC2601)</name>
    <name type="common">Pelagibaca bermudensis</name>
    <dbReference type="NCBI Taxonomy" id="314265"/>
    <lineage>
        <taxon>Bacteria</taxon>
        <taxon>Pseudomonadati</taxon>
        <taxon>Pseudomonadota</taxon>
        <taxon>Alphaproteobacteria</taxon>
        <taxon>Rhodobacterales</taxon>
        <taxon>Roseobacteraceae</taxon>
        <taxon>Salipiger</taxon>
    </lineage>
</organism>
<evidence type="ECO:0000313" key="2">
    <source>
        <dbReference type="Proteomes" id="UP000006230"/>
    </source>
</evidence>
<sequence>MEQDDLVAARLLRRGQHARDHRDAGAGIGGLILNQTDDGQQGAGDADPRRLYVYNAGFLRQPRLRRILSLAGYRVSLGRPGARDMVGVWGQSPYAHRGESMATKHGVPLLRTEDAFLRSLHPGRSGEPPLGLLLDRSGVHFDPSTVSDLETLLATHPLDDHALLERARGAMARMQDAHLTKYSAVDPADPVPEPGYVLVIDQTEGDASVRASGADRNRFREMLYWAQDEHPGQRIVIRAHPETREGFRAGHYRAEDATGRVTLFTAPASPQALLEGAIAVYTVSSQMGFEAILAGHRPRVFGQPFYAGWGLTEEETPLPRRQRRLTRAQLFAAAMILYPTWYDPYRDRLCELENVLATLETRARAWREDRRGWVAENMRLWKRKPMQGVFGSERPLVFAHSPEQARQRAEEGRARMIWGAAEADPGTVRIEDGFLRSRGLGAELVPPLSLVADDLGLYYDPTRPSRLERLIADTAQPRPDQTERARRLITRITAGGLTKYNLAGPLPPLPEGHRILVPGQVEDDASIRLGSPGMQRNADLLARVRAENPDAVILWKPHPDVEAGLRPGHVEAPDRWANLTLSNTDMGALLPEVHEVWTLTSLSGFEALLRGLRVTTLGAPFYAGWGLTRDLGPVPARRLTGPRPTLEALVHATLIAYPRYRDPVTGLPCPVEVVADRLETGRLPRPGPTNRMLSKLQGLFASRAPLWRR</sequence>
<dbReference type="GO" id="GO:0015774">
    <property type="term" value="P:polysaccharide transport"/>
    <property type="evidence" value="ECO:0007669"/>
    <property type="project" value="InterPro"/>
</dbReference>
<name>Q0FI57_SALBH</name>
<dbReference type="EMBL" id="AATQ01000063">
    <property type="protein sequence ID" value="EAU43850.1"/>
    <property type="molecule type" value="Genomic_DNA"/>
</dbReference>
<dbReference type="InterPro" id="IPR007833">
    <property type="entry name" value="Capsule_polysaccharide_synth"/>
</dbReference>
<reference evidence="1 2" key="1">
    <citation type="journal article" date="2010" name="J. Bacteriol.">
        <title>Genome sequences of Pelagibaca bermudensis HTCC2601T and Maritimibacter alkaliphilus HTCC2654T, the type strains of two marine Roseobacter genera.</title>
        <authorList>
            <person name="Thrash J.C."/>
            <person name="Cho J.C."/>
            <person name="Ferriera S."/>
            <person name="Johnson J."/>
            <person name="Vergin K.L."/>
            <person name="Giovannoni S.J."/>
        </authorList>
    </citation>
    <scope>NUCLEOTIDE SEQUENCE [LARGE SCALE GENOMIC DNA]</scope>
    <source>
        <strain evidence="2">DSM 26914 / JCM 13377 / KCTC 12554 / HTCC2601</strain>
    </source>
</reference>
<dbReference type="GO" id="GO:0000271">
    <property type="term" value="P:polysaccharide biosynthetic process"/>
    <property type="evidence" value="ECO:0007669"/>
    <property type="project" value="InterPro"/>
</dbReference>
<proteinExistence type="predicted"/>
<dbReference type="HOGENOM" id="CLU_025998_0_0_5"/>
<gene>
    <name evidence="1" type="ORF">R2601_18323</name>
</gene>
<dbReference type="STRING" id="314265.R2601_18323"/>
<evidence type="ECO:0000313" key="1">
    <source>
        <dbReference type="EMBL" id="EAU43850.1"/>
    </source>
</evidence>
<dbReference type="Proteomes" id="UP000006230">
    <property type="component" value="Unassembled WGS sequence"/>
</dbReference>
<dbReference type="AlphaFoldDB" id="Q0FI57"/>
<dbReference type="eggNOG" id="COG3563">
    <property type="taxonomic scope" value="Bacteria"/>
</dbReference>
<keyword evidence="2" id="KW-1185">Reference proteome</keyword>
<dbReference type="Pfam" id="PF05159">
    <property type="entry name" value="Capsule_synth"/>
    <property type="match status" value="4"/>
</dbReference>